<dbReference type="RefSeq" id="WP_136844134.1">
    <property type="nucleotide sequence ID" value="NZ_SUPL01000006.1"/>
</dbReference>
<organism evidence="1 2">
    <name type="scientific">Pontimicrobium aquaticum</name>
    <dbReference type="NCBI Taxonomy" id="2565367"/>
    <lineage>
        <taxon>Bacteria</taxon>
        <taxon>Pseudomonadati</taxon>
        <taxon>Bacteroidota</taxon>
        <taxon>Flavobacteriia</taxon>
        <taxon>Flavobacteriales</taxon>
        <taxon>Flavobacteriaceae</taxon>
        <taxon>Pontimicrobium</taxon>
    </lineage>
</organism>
<keyword evidence="2" id="KW-1185">Reference proteome</keyword>
<dbReference type="AlphaFoldDB" id="A0A4U0EQD6"/>
<gene>
    <name evidence="1" type="ORF">E5167_11260</name>
</gene>
<sequence length="137" mass="15821">MTIKETPLASNAISIIETKFGNLYFYDNFLITEIFEGIIVGRKEFNKIFNLCLDIYDNDRPFGIVSHRVHPYSVNLFELIPISDKFNSVVANAVIAYTDISVKNFELEKRLLKFKGKFFNNLNSAISWTNKEVEKAK</sequence>
<evidence type="ECO:0000313" key="1">
    <source>
        <dbReference type="EMBL" id="TJY33896.1"/>
    </source>
</evidence>
<evidence type="ECO:0000313" key="2">
    <source>
        <dbReference type="Proteomes" id="UP000307657"/>
    </source>
</evidence>
<comment type="caution">
    <text evidence="1">The sequence shown here is derived from an EMBL/GenBank/DDBJ whole genome shotgun (WGS) entry which is preliminary data.</text>
</comment>
<proteinExistence type="predicted"/>
<name>A0A4U0EQD6_9FLAO</name>
<dbReference type="Proteomes" id="UP000307657">
    <property type="component" value="Unassembled WGS sequence"/>
</dbReference>
<dbReference type="OrthoDB" id="1144359at2"/>
<protein>
    <recommendedName>
        <fullName evidence="3">SpoIIAA-like</fullName>
    </recommendedName>
</protein>
<reference evidence="1 2" key="1">
    <citation type="submission" date="2019-04" db="EMBL/GenBank/DDBJ databases">
        <title>Lacinutrix sp. nov., isolated from marine water.</title>
        <authorList>
            <person name="Kim W."/>
        </authorList>
    </citation>
    <scope>NUCLEOTIDE SEQUENCE [LARGE SCALE GENOMIC DNA]</scope>
    <source>
        <strain evidence="1 2">CAU 1491</strain>
    </source>
</reference>
<dbReference type="EMBL" id="SUPL01000006">
    <property type="protein sequence ID" value="TJY33896.1"/>
    <property type="molecule type" value="Genomic_DNA"/>
</dbReference>
<evidence type="ECO:0008006" key="3">
    <source>
        <dbReference type="Google" id="ProtNLM"/>
    </source>
</evidence>
<accession>A0A4U0EQD6</accession>